<accession>A0A5D3BCU0</accession>
<gene>
    <name evidence="1" type="ORF">E5676_scaffold51778G00010</name>
</gene>
<dbReference type="Proteomes" id="UP000321947">
    <property type="component" value="Unassembled WGS sequence"/>
</dbReference>
<sequence length="82" mass="9074">MSRKGYANLTKEMKASTSNGELIDRALVWKKAQTTKDGEIPDIDTKEVANKLIFYLFQNVSHSMDNVTCDILSQAIGGNDPP</sequence>
<dbReference type="AlphaFoldDB" id="A0A5D3BCU0"/>
<protein>
    <submittedName>
        <fullName evidence="1">Plant transposase</fullName>
    </submittedName>
</protein>
<name>A0A5D3BCU0_CUCMM</name>
<comment type="caution">
    <text evidence="1">The sequence shown here is derived from an EMBL/GenBank/DDBJ whole genome shotgun (WGS) entry which is preliminary data.</text>
</comment>
<proteinExistence type="predicted"/>
<evidence type="ECO:0000313" key="2">
    <source>
        <dbReference type="Proteomes" id="UP000321947"/>
    </source>
</evidence>
<evidence type="ECO:0000313" key="1">
    <source>
        <dbReference type="EMBL" id="TYJ96038.1"/>
    </source>
</evidence>
<dbReference type="EMBL" id="SSTD01019937">
    <property type="protein sequence ID" value="TYJ96038.1"/>
    <property type="molecule type" value="Genomic_DNA"/>
</dbReference>
<organism evidence="1 2">
    <name type="scientific">Cucumis melo var. makuwa</name>
    <name type="common">Oriental melon</name>
    <dbReference type="NCBI Taxonomy" id="1194695"/>
    <lineage>
        <taxon>Eukaryota</taxon>
        <taxon>Viridiplantae</taxon>
        <taxon>Streptophyta</taxon>
        <taxon>Embryophyta</taxon>
        <taxon>Tracheophyta</taxon>
        <taxon>Spermatophyta</taxon>
        <taxon>Magnoliopsida</taxon>
        <taxon>eudicotyledons</taxon>
        <taxon>Gunneridae</taxon>
        <taxon>Pentapetalae</taxon>
        <taxon>rosids</taxon>
        <taxon>fabids</taxon>
        <taxon>Cucurbitales</taxon>
        <taxon>Cucurbitaceae</taxon>
        <taxon>Benincaseae</taxon>
        <taxon>Cucumis</taxon>
    </lineage>
</organism>
<reference evidence="1 2" key="1">
    <citation type="submission" date="2019-08" db="EMBL/GenBank/DDBJ databases">
        <title>Draft genome sequences of two oriental melons (Cucumis melo L. var makuwa).</title>
        <authorList>
            <person name="Kwon S.-Y."/>
        </authorList>
    </citation>
    <scope>NUCLEOTIDE SEQUENCE [LARGE SCALE GENOMIC DNA]</scope>
    <source>
        <strain evidence="2">cv. Chang Bougi</strain>
        <tissue evidence="1">Leaf</tissue>
    </source>
</reference>